<name>A0A6J8C180_MYTCO</name>
<evidence type="ECO:0000259" key="3">
    <source>
        <dbReference type="Pfam" id="PF11701"/>
    </source>
</evidence>
<organism evidence="5 6">
    <name type="scientific">Mytilus coruscus</name>
    <name type="common">Sea mussel</name>
    <dbReference type="NCBI Taxonomy" id="42192"/>
    <lineage>
        <taxon>Eukaryota</taxon>
        <taxon>Metazoa</taxon>
        <taxon>Spiralia</taxon>
        <taxon>Lophotrochozoa</taxon>
        <taxon>Mollusca</taxon>
        <taxon>Bivalvia</taxon>
        <taxon>Autobranchia</taxon>
        <taxon>Pteriomorphia</taxon>
        <taxon>Mytilida</taxon>
        <taxon>Mytiloidea</taxon>
        <taxon>Mytilidae</taxon>
        <taxon>Mytilinae</taxon>
        <taxon>Mytilus</taxon>
    </lineage>
</organism>
<proteinExistence type="predicted"/>
<dbReference type="GO" id="GO:0005737">
    <property type="term" value="C:cytoplasm"/>
    <property type="evidence" value="ECO:0007669"/>
    <property type="project" value="UniProtKB-SubCell"/>
</dbReference>
<feature type="domain" description="UNC-45/Cro1/She4 central" evidence="3">
    <location>
        <begin position="501"/>
        <end position="583"/>
    </location>
</feature>
<dbReference type="Pfam" id="PF11701">
    <property type="entry name" value="UNC45-central"/>
    <property type="match status" value="1"/>
</dbReference>
<evidence type="ECO:0000313" key="6">
    <source>
        <dbReference type="Proteomes" id="UP000507470"/>
    </source>
</evidence>
<dbReference type="OrthoDB" id="199930at2759"/>
<reference evidence="5 6" key="1">
    <citation type="submission" date="2020-06" db="EMBL/GenBank/DDBJ databases">
        <authorList>
            <person name="Li R."/>
            <person name="Bekaert M."/>
        </authorList>
    </citation>
    <scope>NUCLEOTIDE SEQUENCE [LARGE SCALE GENOMIC DNA]</scope>
    <source>
        <strain evidence="6">wild</strain>
    </source>
</reference>
<evidence type="ECO:0000313" key="5">
    <source>
        <dbReference type="EMBL" id="CAC5389572.1"/>
    </source>
</evidence>
<dbReference type="Proteomes" id="UP000507470">
    <property type="component" value="Unassembled WGS sequence"/>
</dbReference>
<dbReference type="AlphaFoldDB" id="A0A6J8C180"/>
<evidence type="ECO:0000256" key="1">
    <source>
        <dbReference type="ARBA" id="ARBA00004496"/>
    </source>
</evidence>
<keyword evidence="6" id="KW-1185">Reference proteome</keyword>
<dbReference type="PANTHER" id="PTHR45994">
    <property type="entry name" value="FI21225P1"/>
    <property type="match status" value="1"/>
</dbReference>
<gene>
    <name evidence="5" type="ORF">MCOR_24727</name>
</gene>
<dbReference type="SUPFAM" id="SSF48371">
    <property type="entry name" value="ARM repeat"/>
    <property type="match status" value="1"/>
</dbReference>
<dbReference type="Pfam" id="PF13843">
    <property type="entry name" value="DDE_Tnp_1_7"/>
    <property type="match status" value="1"/>
</dbReference>
<dbReference type="GO" id="GO:0051879">
    <property type="term" value="F:Hsp90 protein binding"/>
    <property type="evidence" value="ECO:0007669"/>
    <property type="project" value="TreeGrafter"/>
</dbReference>
<dbReference type="InterPro" id="IPR024660">
    <property type="entry name" value="UCS_central_dom"/>
</dbReference>
<protein>
    <submittedName>
        <fullName evidence="5">UNC45</fullName>
    </submittedName>
</protein>
<dbReference type="EMBL" id="CACVKT020004351">
    <property type="protein sequence ID" value="CAC5389572.1"/>
    <property type="molecule type" value="Genomic_DNA"/>
</dbReference>
<feature type="domain" description="PiggyBac transposable element-derived protein" evidence="4">
    <location>
        <begin position="147"/>
        <end position="385"/>
    </location>
</feature>
<sequence length="1017" mass="114570">MEVVEEVADGDALLELVEPDNHDFVKEIFLNDDSGDEFLGFDEDDLENDEQIAPFEDTWIRGNLDTRALPFDKEKSLNFDVGDNPEMVDFLRLILDDVFFDTLVEETNRSATDFFATPDSQNLKPHSRFKQWEDVNRDDMSRFIGMIIAMRSNFQELYYPGENIAIDEGMVAWRGNLSFRVYMPDKPNKFGVKLFMLCDSSNGYCSRLEIYYATDQNPSPKGKIYDLVMRLMQPYLNKGHKLYVDNYYTSPILFHDLRKLGTGACGTLRSNRKGVPDDIKNVKLKKGESVAMTNGILQILKWKDKRDVHVCSSIHAAEFVNTGRNDRVTGQVIQKPEAIMDYNKYMGAVDRCDQMITYPAFKRRTLKWWKKVFFHLLMLATLNAYLLYVEFCRKKNRKPVLHRVFRREVVKSLISATAPPLPVARGAANARDMERLTGRHFISKIVQKEGLKSKPLRTCPVCNVPTGKRKTAGDGRKVVRSSYECKDCDVGLCLSLLSFVPYGPYEVGNVILSFEGVTDIMLHLASSKNPLHQQVAVEAIVHSASKKDKCTGLLAKAVPLLQQLIKEADDQVKVRALVGLCKLGSAGGSDASDKQLAEGSTMTLAKVCRKFLVNPSKDIEIRRWATEGLAYLTLDADIKEELVNDTPALKSLIEVTTASDKNVLYPAATVFVNVTNSYDVKDVEPELVELAKFAKQHVPEKHDLDKPEYIKARVHKVAEAGVCSALVALCNTDSKASRELISRVYLAIATEEDLRGLIVQQGAAKALLKLAIENNTEKGLIKASHALAKLSITMNPQTTFPGQRMYELVRPLLSILHLECTALENFEALLALTNLSSISESVRKRILAEKGFSKIEHYMFEEHELLKRASTECMCNLVMSDEVVKLFEGENDRVKLLVLYCGDEDDPLLVRAAAGSLAVLSHSEIVCKKILEVRPHMEMLQCLLVNENVEIQHRGCYIMANLINSNKEIAEKLLEGQMLEILMALSIVDEPERQRAKELCVQSLKKAEEYGIIKPNK</sequence>
<dbReference type="InterPro" id="IPR029526">
    <property type="entry name" value="PGBD"/>
</dbReference>
<dbReference type="InterPro" id="IPR016024">
    <property type="entry name" value="ARM-type_fold"/>
</dbReference>
<comment type="subcellular location">
    <subcellularLocation>
        <location evidence="1">Cytoplasm</location>
    </subcellularLocation>
</comment>
<dbReference type="Gene3D" id="1.25.10.10">
    <property type="entry name" value="Leucine-rich Repeat Variant"/>
    <property type="match status" value="2"/>
</dbReference>
<dbReference type="PANTHER" id="PTHR45994:SF1">
    <property type="entry name" value="FI21225P1"/>
    <property type="match status" value="1"/>
</dbReference>
<accession>A0A6J8C180</accession>
<dbReference type="InterPro" id="IPR011989">
    <property type="entry name" value="ARM-like"/>
</dbReference>
<evidence type="ECO:0000259" key="4">
    <source>
        <dbReference type="Pfam" id="PF13843"/>
    </source>
</evidence>
<keyword evidence="2" id="KW-0963">Cytoplasm</keyword>
<evidence type="ECO:0000256" key="2">
    <source>
        <dbReference type="ARBA" id="ARBA00022490"/>
    </source>
</evidence>